<reference evidence="8 9" key="1">
    <citation type="submission" date="2019-03" db="EMBL/GenBank/DDBJ databases">
        <authorList>
            <person name="Gaulin E."/>
            <person name="Dumas B."/>
        </authorList>
    </citation>
    <scope>NUCLEOTIDE SEQUENCE [LARGE SCALE GENOMIC DNA]</scope>
    <source>
        <strain evidence="8">CBS 568.67</strain>
    </source>
</reference>
<dbReference type="GO" id="GO:0017110">
    <property type="term" value="F:nucleoside diphosphate phosphatase activity"/>
    <property type="evidence" value="ECO:0007669"/>
    <property type="project" value="TreeGrafter"/>
</dbReference>
<accession>A0A485KLC3</accession>
<dbReference type="GO" id="GO:0005524">
    <property type="term" value="F:ATP binding"/>
    <property type="evidence" value="ECO:0007669"/>
    <property type="project" value="UniProtKB-KW"/>
</dbReference>
<dbReference type="EMBL" id="VJMH01005115">
    <property type="protein sequence ID" value="KAF0700682.1"/>
    <property type="molecule type" value="Genomic_DNA"/>
</dbReference>
<sequence>MGVLWGLLVVCALLPCASADVKLLRPSPLVSGCRVVVDAGSSATRFFVFISRDGSDDVEMVDTFPHLTPGLSHTPPHNAYGYMKDALHEVQTHVQARDQHTTCHVHIYGTAGMRLLQPAHQMDIYDAIFTSFHADASMTLVLDRKHLQTISDDDEGYFFVLAANFLDKRVGKDLVPSFVELYGVLDLDGASAQVVFDAENRWRHNSRRKSFATSPLTTRDFYIHRFAGYGTDEMEVKVLAQLQTINATENVCNFVGHTDSHGRMGTGDAVGCMTLLRQLVNESNVRCPLQMYCALDSQAQPHLAGGSFYATHVFYAATAFAKDVLTTLPPDDQHWTPFDFPTPLRHEVEQAAVAVCHQSFASLQTLSLTHTPADTLPRRCLDLAYVSVLLAQFGFLDDEKRVVYVDAIQHRRFMDWPLGAFLATEVEGHVEYENAMAEYLSARVDQGLPVGYHLALLVLAFAALALWQTVHRASGRDGTHAMEFVHDASK</sequence>
<dbReference type="Gene3D" id="3.30.420.150">
    <property type="entry name" value="Exopolyphosphatase. Domain 2"/>
    <property type="match status" value="1"/>
</dbReference>
<dbReference type="InterPro" id="IPR000407">
    <property type="entry name" value="GDA1_CD39_NTPase"/>
</dbReference>
<feature type="chain" id="PRO_5036116105" evidence="6">
    <location>
        <begin position="20"/>
        <end position="490"/>
    </location>
</feature>
<keyword evidence="2" id="KW-0378">Hydrolase</keyword>
<feature type="binding site" evidence="4">
    <location>
        <begin position="189"/>
        <end position="193"/>
    </location>
    <ligand>
        <name>ATP</name>
        <dbReference type="ChEBI" id="CHEBI:30616"/>
    </ligand>
</feature>
<evidence type="ECO:0000256" key="3">
    <source>
        <dbReference type="PIRSR" id="PIRSR600407-1"/>
    </source>
</evidence>
<dbReference type="OrthoDB" id="6372431at2759"/>
<keyword evidence="5" id="KW-0812">Transmembrane</keyword>
<dbReference type="Gene3D" id="3.30.420.40">
    <property type="match status" value="1"/>
</dbReference>
<dbReference type="GO" id="GO:0016020">
    <property type="term" value="C:membrane"/>
    <property type="evidence" value="ECO:0007669"/>
    <property type="project" value="TreeGrafter"/>
</dbReference>
<evidence type="ECO:0000256" key="1">
    <source>
        <dbReference type="ARBA" id="ARBA00009283"/>
    </source>
</evidence>
<keyword evidence="9" id="KW-1185">Reference proteome</keyword>
<reference evidence="7" key="2">
    <citation type="submission" date="2019-06" db="EMBL/GenBank/DDBJ databases">
        <title>Genomics analysis of Aphanomyces spp. identifies a new class of oomycete effector associated with host adaptation.</title>
        <authorList>
            <person name="Gaulin E."/>
        </authorList>
    </citation>
    <scope>NUCLEOTIDE SEQUENCE</scope>
    <source>
        <strain evidence="7">CBS 578.67</strain>
    </source>
</reference>
<dbReference type="GO" id="GO:0009134">
    <property type="term" value="P:nucleoside diphosphate catabolic process"/>
    <property type="evidence" value="ECO:0007669"/>
    <property type="project" value="TreeGrafter"/>
</dbReference>
<gene>
    <name evidence="8" type="primary">Aste57867_8860</name>
    <name evidence="7" type="ORF">As57867_008825</name>
    <name evidence="8" type="ORF">ASTE57867_8860</name>
</gene>
<keyword evidence="4" id="KW-0547">Nucleotide-binding</keyword>
<protein>
    <submittedName>
        <fullName evidence="8">Aste57867_8860 protein</fullName>
    </submittedName>
</protein>
<evidence type="ECO:0000313" key="7">
    <source>
        <dbReference type="EMBL" id="KAF0700682.1"/>
    </source>
</evidence>
<feature type="transmembrane region" description="Helical" evidence="5">
    <location>
        <begin position="450"/>
        <end position="467"/>
    </location>
</feature>
<dbReference type="Pfam" id="PF01150">
    <property type="entry name" value="GDA1_CD39"/>
    <property type="match status" value="1"/>
</dbReference>
<keyword evidence="4" id="KW-0067">ATP-binding</keyword>
<evidence type="ECO:0000256" key="5">
    <source>
        <dbReference type="SAM" id="Phobius"/>
    </source>
</evidence>
<keyword evidence="5" id="KW-1133">Transmembrane helix</keyword>
<evidence type="ECO:0000313" key="8">
    <source>
        <dbReference type="EMBL" id="VFT85746.1"/>
    </source>
</evidence>
<evidence type="ECO:0000256" key="6">
    <source>
        <dbReference type="SAM" id="SignalP"/>
    </source>
</evidence>
<dbReference type="Proteomes" id="UP000332933">
    <property type="component" value="Unassembled WGS sequence"/>
</dbReference>
<feature type="signal peptide" evidence="6">
    <location>
        <begin position="1"/>
        <end position="19"/>
    </location>
</feature>
<feature type="active site" description="Proton acceptor" evidence="3">
    <location>
        <position position="155"/>
    </location>
</feature>
<dbReference type="PANTHER" id="PTHR11782:SF83">
    <property type="entry name" value="GUANOSINE-DIPHOSPHATASE"/>
    <property type="match status" value="1"/>
</dbReference>
<keyword evidence="6" id="KW-0732">Signal</keyword>
<dbReference type="PANTHER" id="PTHR11782">
    <property type="entry name" value="ADENOSINE/GUANOSINE DIPHOSPHATASE"/>
    <property type="match status" value="1"/>
</dbReference>
<dbReference type="AlphaFoldDB" id="A0A485KLC3"/>
<keyword evidence="5" id="KW-0472">Membrane</keyword>
<proteinExistence type="inferred from homology"/>
<comment type="similarity">
    <text evidence="1">Belongs to the GDA1/CD39 NTPase family.</text>
</comment>
<dbReference type="EMBL" id="CAADRA010005136">
    <property type="protein sequence ID" value="VFT85746.1"/>
    <property type="molecule type" value="Genomic_DNA"/>
</dbReference>
<organism evidence="8 9">
    <name type="scientific">Aphanomyces stellatus</name>
    <dbReference type="NCBI Taxonomy" id="120398"/>
    <lineage>
        <taxon>Eukaryota</taxon>
        <taxon>Sar</taxon>
        <taxon>Stramenopiles</taxon>
        <taxon>Oomycota</taxon>
        <taxon>Saprolegniomycetes</taxon>
        <taxon>Saprolegniales</taxon>
        <taxon>Verrucalvaceae</taxon>
        <taxon>Aphanomyces</taxon>
    </lineage>
</organism>
<evidence type="ECO:0000256" key="4">
    <source>
        <dbReference type="PIRSR" id="PIRSR600407-2"/>
    </source>
</evidence>
<evidence type="ECO:0000313" key="9">
    <source>
        <dbReference type="Proteomes" id="UP000332933"/>
    </source>
</evidence>
<name>A0A485KLC3_9STRA</name>
<evidence type="ECO:0000256" key="2">
    <source>
        <dbReference type="ARBA" id="ARBA00022801"/>
    </source>
</evidence>
<dbReference type="CDD" id="cd24003">
    <property type="entry name" value="ASKHA_NBD_GDA1_CD39_NTPase"/>
    <property type="match status" value="1"/>
</dbReference>